<evidence type="ECO:0000256" key="2">
    <source>
        <dbReference type="SAM" id="Phobius"/>
    </source>
</evidence>
<dbReference type="AlphaFoldDB" id="A0A7X0IA25"/>
<keyword evidence="2" id="KW-1133">Transmembrane helix</keyword>
<comment type="caution">
    <text evidence="3">The sequence shown here is derived from an EMBL/GenBank/DDBJ whole genome shotgun (WGS) entry which is preliminary data.</text>
</comment>
<dbReference type="RefSeq" id="WP_184978616.1">
    <property type="nucleotide sequence ID" value="NZ_BAAALO010000113.1"/>
</dbReference>
<keyword evidence="2" id="KW-0812">Transmembrane</keyword>
<evidence type="ECO:0000313" key="3">
    <source>
        <dbReference type="EMBL" id="MBB6471397.1"/>
    </source>
</evidence>
<feature type="region of interest" description="Disordered" evidence="1">
    <location>
        <begin position="82"/>
        <end position="103"/>
    </location>
</feature>
<dbReference type="EMBL" id="JACHIU010000001">
    <property type="protein sequence ID" value="MBB6471397.1"/>
    <property type="molecule type" value="Genomic_DNA"/>
</dbReference>
<keyword evidence="2" id="KW-0472">Membrane</keyword>
<evidence type="ECO:0008006" key="5">
    <source>
        <dbReference type="Google" id="ProtNLM"/>
    </source>
</evidence>
<name>A0A7X0IA25_9ACTN</name>
<dbReference type="Proteomes" id="UP000555564">
    <property type="component" value="Unassembled WGS sequence"/>
</dbReference>
<evidence type="ECO:0000256" key="1">
    <source>
        <dbReference type="SAM" id="MobiDB-lite"/>
    </source>
</evidence>
<feature type="transmembrane region" description="Helical" evidence="2">
    <location>
        <begin position="34"/>
        <end position="56"/>
    </location>
</feature>
<protein>
    <recommendedName>
        <fullName evidence="5">Phage holin family protein</fullName>
    </recommendedName>
</protein>
<sequence length="103" mass="10730">MSIKVRRGVAAAGTVAIAAAVNVATGMLTQQWDLAWWIAIAALVVIGGVIQAWLTIAEPTSPPIRTQSISNTRVNGSAKQIMNVSGEQRVSDSDVGGDLSQSQ</sequence>
<reference evidence="3 4" key="1">
    <citation type="submission" date="2020-08" db="EMBL/GenBank/DDBJ databases">
        <title>Sequencing the genomes of 1000 actinobacteria strains.</title>
        <authorList>
            <person name="Klenk H.-P."/>
        </authorList>
    </citation>
    <scope>NUCLEOTIDE SEQUENCE [LARGE SCALE GENOMIC DNA]</scope>
    <source>
        <strain evidence="3 4">DSM 44936</strain>
    </source>
</reference>
<gene>
    <name evidence="3" type="ORF">BJ992_000828</name>
</gene>
<organism evidence="3 4">
    <name type="scientific">Sphaerisporangium rubeum</name>
    <dbReference type="NCBI Taxonomy" id="321317"/>
    <lineage>
        <taxon>Bacteria</taxon>
        <taxon>Bacillati</taxon>
        <taxon>Actinomycetota</taxon>
        <taxon>Actinomycetes</taxon>
        <taxon>Streptosporangiales</taxon>
        <taxon>Streptosporangiaceae</taxon>
        <taxon>Sphaerisporangium</taxon>
    </lineage>
</organism>
<evidence type="ECO:0000313" key="4">
    <source>
        <dbReference type="Proteomes" id="UP000555564"/>
    </source>
</evidence>
<proteinExistence type="predicted"/>
<keyword evidence="4" id="KW-1185">Reference proteome</keyword>
<accession>A0A7X0IA25</accession>